<dbReference type="PANTHER" id="PTHR22928:SF3">
    <property type="entry name" value="TELOMERE-ASSOCIATED PROTEIN RIF1"/>
    <property type="match status" value="1"/>
</dbReference>
<dbReference type="GO" id="GO:0140445">
    <property type="term" value="C:chromosome, telomeric repeat region"/>
    <property type="evidence" value="ECO:0007669"/>
    <property type="project" value="TreeGrafter"/>
</dbReference>
<proteinExistence type="predicted"/>
<feature type="compositionally biased region" description="Basic and acidic residues" evidence="1">
    <location>
        <begin position="1236"/>
        <end position="1248"/>
    </location>
</feature>
<feature type="compositionally biased region" description="Polar residues" evidence="1">
    <location>
        <begin position="1084"/>
        <end position="1098"/>
    </location>
</feature>
<feature type="compositionally biased region" description="Polar residues" evidence="1">
    <location>
        <begin position="1133"/>
        <end position="1155"/>
    </location>
</feature>
<feature type="compositionally biased region" description="Basic and acidic residues" evidence="1">
    <location>
        <begin position="1445"/>
        <end position="1463"/>
    </location>
</feature>
<feature type="region of interest" description="Disordered" evidence="1">
    <location>
        <begin position="960"/>
        <end position="982"/>
    </location>
</feature>
<dbReference type="Proteomes" id="UP000829999">
    <property type="component" value="Chromosome 23"/>
</dbReference>
<dbReference type="GO" id="GO:0005634">
    <property type="term" value="C:nucleus"/>
    <property type="evidence" value="ECO:0007669"/>
    <property type="project" value="TreeGrafter"/>
</dbReference>
<sequence length="2300" mass="257501">MPDENICTDVKSILDRLENNGLQNYIVRSQEYQKLLNALGKDAVLSVSETDKLLAICARDLKEELRYAATLMNIISIIVTRVQRGNYNQCPNLVPSALAVIHIITTIALHSKVDTLKQLCYDTLLSFPDETIAALADHHEQVMEIFNLYCHVRIPSKIKFQACAILHKILKLLEPEKKAQFVEKGISVWFSKIFPTLMNSLALDMTELDMTVEILENLTEELVAFDYTENLQWHYILECICNPQKYPTIMKNLLIHKSGIWHRVWMVYIKLLKHQITQAMGSIGTPINSMLPVVEAAFKLDVDNRCKAFECWMVLIDSFSTETNESNINKRIKLLIIPLRSNNAKAEETALAKFKCWWHLLEKFQNKIDKFIDTILVTFLHFCFGKHNATDKTIIVPGQISLPLKKLCIQAIVDLVGHVNCDGCTELPKLKGKMINTKNLVDNWNHWIFSLTSTIMMSANSDEGLTKQQMTCLWKSFLLTIGELPENTIRKDLFSEMLSILVHLVQECKNNSKLTDIVFNALLVSLFDGDARIKQLMKSKNDVTHPLCKITSALLNPALHLAYQSCTFKEMVTKLLPLTNMLLDPAYCSPTFAIGYILKNLTATDISLTFWTALSESICETQYDICALSLCNIMMWPLERVQSFKNVDVAALTWYTMHDIFHKKLKKTDVFPSALSEFLNNSADMTHSYIFFKLCVLLGVIKHKLSQEGCASVEKEMELLHVLTGRINSYQTYEKLFPILIDRVLGVSTTIGSDVNEIVARYTLFTMRKILKILIQATKQTPEAIDILSYVERSLHDLTLLFQSELYHKLIPVIVDELIDISTYLLSQSLLKNTVISMLKTLSLKIVETDATFKKINAILEDLHKEKSPSKNQVPEDITFTAPKSLDITITKKVKKKEPSIVNTVVENGEEYVVVKSNWKFNPRKLTENQKEKLQRKREDIPALYQDLSQSQDEFKLVSWKTDSQDTSNSSKSESKSSKLGNDETATVILSKLPSSNVVPTILENFFAENKKKDSSPSTKDALPTKEAAKVDPTTPQSTKSPRMALKDRVFRNVRNLIEKSGVQKENKDASDDLNKTDRAIIKTPTQSKSNDTANVINSAPPLLSADRPSRVKRKPRKFEELMSLNAKKKRQSLQNIKSTDLGKQSTSESTSSNDATDKDESVSKEDSSMVPKADLEKANKSDAVQVLENQNILDKGEVMENNKEDVTTVTETQITESISEENCVSADAPTNMDIDSNKKTSNSKESDNYSDNGTRVNDIPVNVNKKEKKSKENETSPMKKDEKSGNKKARDVVSPSIKEIETVNEDKETKKNDNSNVNQKQSSPIKKKRNSNEKEDKREEETSEKEDQNVSEKQESPVKSGKRPSTPTVNKNKIDEPKSSTKKPRKSRIEKELAIDMVEGHPFLKMQSQSRVTRRASEAVTTGRRKTLLDKLNKSKSDPNTPAKGEKKTREKNKDGKDKSESDSSSSSVTVEDTQERDTGSKDTSFTDELPYSDDVIESSQDSTITTISVKSTKKTGVKVPVVALEKIKLIPDQSDNVPESQSILDTVVVRNAGPSKDKQDSRDDIELSVNKTAVEDQTQADLTENMDTEPIDTEYSDVVIVIAEEVPPPLTISSDESHVGQATQEIAEADTQPTNPNDFMEVDVVNKTKNASVTVADSDTCSSGLKDDSLTKEQSIQEKPNSPLDNTTLTLPESVVIELETEGGASSPSSFGDEAKRKQDFLNNTLEISPIKNMSPDRNKKSPSPETSTDYVVITLSSPVHSNGEPFEKCTSPEVFTEDKISPDKRDQSPPRVEVTVTSTSPSSSLSLKKNRPQVRSGGRAAQMLGLCCVPDKAIIINQEKTDSEEIKKPSTSSTPARRNLRMLYNSVSENIEPPSENEDSEQFLKFRRSLPAVDSSPSGPILKRKLVEISDEATVSPASKRKRVSFHDPPVSTTVSVQKYIEPGGVRSPSNSMHKRLERQLRQHTPMKSPKRLENAFKLETVLNTVLNKAIESFADTPVSVNTPDDTQVSSLDETPVVEIVRASELNDSDPIYPDLVDCKDPIDNIAGELSSPVMKSLLVRELLGKVETVGDLAKMTELEVNRLRIKAPKIKVAKKVLSDYASKRVEKAQCEVAVVTVEEVPMSEPEVTGVGSADMEVQTVANVSVDMEMQTVETPISVTYVQTETTATTHAVVQTDQSGSTSTADIVKSCLEERPDFVKQVSKQLEDTSKQEITEKLSVSAITDVLVKKISPKDAKSLLNRVLESQWNKTSNEKRTSKELSFIREFMCERFDSKDLILFCSEVLKSVYDKPALPKF</sequence>
<feature type="region of interest" description="Disordered" evidence="1">
    <location>
        <begin position="1612"/>
        <end position="1639"/>
    </location>
</feature>
<feature type="compositionally biased region" description="Basic and acidic residues" evidence="1">
    <location>
        <begin position="1779"/>
        <end position="1791"/>
    </location>
</feature>
<dbReference type="GO" id="GO:0000723">
    <property type="term" value="P:telomere maintenance"/>
    <property type="evidence" value="ECO:0007669"/>
    <property type="project" value="TreeGrafter"/>
</dbReference>
<protein>
    <submittedName>
        <fullName evidence="3 4">Telomere-associated protein RIF1</fullName>
    </submittedName>
</protein>
<accession>A0A9R0D0H2</accession>
<feature type="compositionally biased region" description="Basic and acidic residues" evidence="1">
    <location>
        <begin position="1156"/>
        <end position="1181"/>
    </location>
</feature>
<evidence type="ECO:0000313" key="4">
    <source>
        <dbReference type="RefSeq" id="XP_035436095.2"/>
    </source>
</evidence>
<feature type="compositionally biased region" description="Basic and acidic residues" evidence="1">
    <location>
        <begin position="1428"/>
        <end position="1438"/>
    </location>
</feature>
<feature type="compositionally biased region" description="Basic and acidic residues" evidence="1">
    <location>
        <begin position="1195"/>
        <end position="1207"/>
    </location>
</feature>
<keyword evidence="2" id="KW-1185">Reference proteome</keyword>
<reference evidence="3 4" key="1">
    <citation type="submission" date="2025-04" db="UniProtKB">
        <authorList>
            <consortium name="RefSeq"/>
        </authorList>
    </citation>
    <scope>IDENTIFICATION</scope>
    <source>
        <tissue evidence="3 4">Whole larval tissue</tissue>
    </source>
</reference>
<evidence type="ECO:0000313" key="5">
    <source>
        <dbReference type="RefSeq" id="XP_035436096.2"/>
    </source>
</evidence>
<dbReference type="RefSeq" id="XP_035436096.2">
    <property type="nucleotide sequence ID" value="XM_035580203.2"/>
</dbReference>
<feature type="compositionally biased region" description="Polar residues" evidence="1">
    <location>
        <begin position="1674"/>
        <end position="1693"/>
    </location>
</feature>
<evidence type="ECO:0000313" key="3">
    <source>
        <dbReference type="RefSeq" id="XP_035436094.2"/>
    </source>
</evidence>
<feature type="compositionally biased region" description="Low complexity" evidence="1">
    <location>
        <begin position="1792"/>
        <end position="1809"/>
    </location>
</feature>
<organism evidence="2 5">
    <name type="scientific">Spodoptera frugiperda</name>
    <name type="common">Fall armyworm</name>
    <dbReference type="NCBI Taxonomy" id="7108"/>
    <lineage>
        <taxon>Eukaryota</taxon>
        <taxon>Metazoa</taxon>
        <taxon>Ecdysozoa</taxon>
        <taxon>Arthropoda</taxon>
        <taxon>Hexapoda</taxon>
        <taxon>Insecta</taxon>
        <taxon>Pterygota</taxon>
        <taxon>Neoptera</taxon>
        <taxon>Endopterygota</taxon>
        <taxon>Lepidoptera</taxon>
        <taxon>Glossata</taxon>
        <taxon>Ditrysia</taxon>
        <taxon>Noctuoidea</taxon>
        <taxon>Noctuidae</taxon>
        <taxon>Amphipyrinae</taxon>
        <taxon>Spodoptera</taxon>
    </lineage>
</organism>
<feature type="compositionally biased region" description="Low complexity" evidence="1">
    <location>
        <begin position="1208"/>
        <end position="1222"/>
    </location>
</feature>
<evidence type="ECO:0000256" key="1">
    <source>
        <dbReference type="SAM" id="MobiDB-lite"/>
    </source>
</evidence>
<feature type="compositionally biased region" description="Basic and acidic residues" evidence="1">
    <location>
        <begin position="1331"/>
        <end position="1357"/>
    </location>
</feature>
<dbReference type="RefSeq" id="XP_035436094.2">
    <property type="nucleotide sequence ID" value="XM_035580201.2"/>
</dbReference>
<name>A0A9R0D0H2_SPOFR</name>
<feature type="compositionally biased region" description="Basic and acidic residues" evidence="1">
    <location>
        <begin position="1270"/>
        <end position="1292"/>
    </location>
</feature>
<dbReference type="CDD" id="cd14267">
    <property type="entry name" value="Rif1_CTD_C-II_like"/>
    <property type="match status" value="1"/>
</dbReference>
<gene>
    <name evidence="3 4 5" type="primary">LOC118266703</name>
</gene>
<evidence type="ECO:0000313" key="2">
    <source>
        <dbReference type="Proteomes" id="UP000829999"/>
    </source>
</evidence>
<feature type="compositionally biased region" description="Low complexity" evidence="1">
    <location>
        <begin position="961"/>
        <end position="972"/>
    </location>
</feature>
<dbReference type="OrthoDB" id="5399929at2759"/>
<feature type="compositionally biased region" description="Basic and acidic residues" evidence="1">
    <location>
        <begin position="1299"/>
        <end position="1314"/>
    </location>
</feature>
<feature type="region of interest" description="Disordered" evidence="1">
    <location>
        <begin position="1058"/>
        <end position="1516"/>
    </location>
</feature>
<feature type="region of interest" description="Disordered" evidence="1">
    <location>
        <begin position="1010"/>
        <end position="1044"/>
    </location>
</feature>
<feature type="compositionally biased region" description="Low complexity" evidence="1">
    <location>
        <begin position="1464"/>
        <end position="1473"/>
    </location>
</feature>
<dbReference type="PANTHER" id="PTHR22928">
    <property type="entry name" value="TELOMERE-ASSOCIATED PROTEIN RIF1"/>
    <property type="match status" value="1"/>
</dbReference>
<feature type="compositionally biased region" description="Basic and acidic residues" evidence="1">
    <location>
        <begin position="1062"/>
        <end position="1081"/>
    </location>
</feature>
<feature type="compositionally biased region" description="Polar residues" evidence="1">
    <location>
        <begin position="1744"/>
        <end position="1763"/>
    </location>
</feature>
<feature type="region of interest" description="Disordered" evidence="1">
    <location>
        <begin position="1657"/>
        <end position="1820"/>
    </location>
</feature>
<feature type="compositionally biased region" description="Polar residues" evidence="1">
    <location>
        <begin position="1315"/>
        <end position="1325"/>
    </location>
</feature>
<dbReference type="CTD" id="55183"/>
<dbReference type="GeneID" id="118266703"/>
<dbReference type="RefSeq" id="XP_035436095.2">
    <property type="nucleotide sequence ID" value="XM_035580202.2"/>
</dbReference>